<comment type="caution">
    <text evidence="1">The sequence shown here is derived from an EMBL/GenBank/DDBJ whole genome shotgun (WGS) entry which is preliminary data.</text>
</comment>
<keyword evidence="2" id="KW-1185">Reference proteome</keyword>
<protein>
    <submittedName>
        <fullName evidence="1">67_t:CDS:1</fullName>
    </submittedName>
</protein>
<sequence>MTDSFISWNMTDSQNTAATSQNTQGLCTDAEIDKLKKYRNYWWKTGNYHPKAKWEEASVKSTNLGILSSGSMSTKSRGSGKEADASYIPVVKPQVNNGGSDGSNQPWPNLVVEVAYSETEANIKNKVENYWLATGRAHDAIVIKLKPIDSATAPSCMTAWHYCTNVRTAAGALNPTMYEFGTVDRQGNLINPQLGQNVIYIQLNCLYHEVPANFVIPPLPNPIPIDLFHARFAIEHCIV</sequence>
<proteinExistence type="predicted"/>
<dbReference type="Proteomes" id="UP001153678">
    <property type="component" value="Unassembled WGS sequence"/>
</dbReference>
<accession>A0A9W4SLR9</accession>
<dbReference type="AlphaFoldDB" id="A0A9W4SLR9"/>
<gene>
    <name evidence="1" type="ORF">FWILDA_LOCUS5997</name>
</gene>
<dbReference type="OrthoDB" id="2364290at2759"/>
<organism evidence="1 2">
    <name type="scientific">Funneliformis geosporum</name>
    <dbReference type="NCBI Taxonomy" id="1117311"/>
    <lineage>
        <taxon>Eukaryota</taxon>
        <taxon>Fungi</taxon>
        <taxon>Fungi incertae sedis</taxon>
        <taxon>Mucoromycota</taxon>
        <taxon>Glomeromycotina</taxon>
        <taxon>Glomeromycetes</taxon>
        <taxon>Glomerales</taxon>
        <taxon>Glomeraceae</taxon>
        <taxon>Funneliformis</taxon>
    </lineage>
</organism>
<dbReference type="EMBL" id="CAMKVN010001041">
    <property type="protein sequence ID" value="CAI2173262.1"/>
    <property type="molecule type" value="Genomic_DNA"/>
</dbReference>
<reference evidence="1" key="1">
    <citation type="submission" date="2022-08" db="EMBL/GenBank/DDBJ databases">
        <authorList>
            <person name="Kallberg Y."/>
            <person name="Tangrot J."/>
            <person name="Rosling A."/>
        </authorList>
    </citation>
    <scope>NUCLEOTIDE SEQUENCE</scope>
    <source>
        <strain evidence="1">Wild A</strain>
    </source>
</reference>
<evidence type="ECO:0000313" key="2">
    <source>
        <dbReference type="Proteomes" id="UP001153678"/>
    </source>
</evidence>
<name>A0A9W4SLR9_9GLOM</name>
<evidence type="ECO:0000313" key="1">
    <source>
        <dbReference type="EMBL" id="CAI2173262.1"/>
    </source>
</evidence>